<dbReference type="CDD" id="cd00085">
    <property type="entry name" value="HNHc"/>
    <property type="match status" value="1"/>
</dbReference>
<reference evidence="2 3" key="1">
    <citation type="submission" date="2018-10" db="EMBL/GenBank/DDBJ databases">
        <authorList>
            <person name="Soria N.A."/>
            <person name="Batley M.G."/>
            <person name="Hanafy A."/>
            <person name="Singh N."/>
            <person name="Shaffer C.D."/>
            <person name="Weston-Hafer K.A."/>
            <person name="Russell D.A."/>
            <person name="Pope W.H."/>
            <person name="Jacobs-Sera D."/>
            <person name="Hendrix R.W."/>
            <person name="Hatfull G.F."/>
        </authorList>
    </citation>
    <scope>NUCLEOTIDE SEQUENCE [LARGE SCALE GENOMIC DNA]</scope>
</reference>
<dbReference type="InterPro" id="IPR003615">
    <property type="entry name" value="HNH_nuc"/>
</dbReference>
<protein>
    <submittedName>
        <fullName evidence="2">HNH endonuclease</fullName>
    </submittedName>
</protein>
<evidence type="ECO:0000313" key="2">
    <source>
        <dbReference type="EMBL" id="AZU97282.1"/>
    </source>
</evidence>
<name>A0A3T0ID25_9CAUD</name>
<keyword evidence="2" id="KW-0378">Hydrolase</keyword>
<dbReference type="EMBL" id="MK061412">
    <property type="protein sequence ID" value="AZU97282.1"/>
    <property type="molecule type" value="Genomic_DNA"/>
</dbReference>
<sequence>MEKRRYSKYSDEEILEAIRSTPNFTQAAILLGINRKTVQRVAHSNGIESDKRRIPDHDKVLVIKDGRDGNIKTYIRKHKLIEEVCIMCGNDGTWQGKKLVLQLDHINGNPGDNRIENLRWLCPNCHSQTPTFTNRKR</sequence>
<keyword evidence="3" id="KW-1185">Reference proteome</keyword>
<proteinExistence type="predicted"/>
<keyword evidence="2" id="KW-0540">Nuclease</keyword>
<keyword evidence="2" id="KW-0255">Endonuclease</keyword>
<dbReference type="SMART" id="SM00507">
    <property type="entry name" value="HNHc"/>
    <property type="match status" value="1"/>
</dbReference>
<dbReference type="RefSeq" id="YP_009842667.1">
    <property type="nucleotide sequence ID" value="NC_048742.1"/>
</dbReference>
<accession>A0A3T0ID25</accession>
<evidence type="ECO:0000259" key="1">
    <source>
        <dbReference type="SMART" id="SM00507"/>
    </source>
</evidence>
<evidence type="ECO:0000313" key="3">
    <source>
        <dbReference type="Proteomes" id="UP000284334"/>
    </source>
</evidence>
<dbReference type="Proteomes" id="UP000284334">
    <property type="component" value="Segment"/>
</dbReference>
<dbReference type="SUPFAM" id="SSF54060">
    <property type="entry name" value="His-Me finger endonucleases"/>
    <property type="match status" value="1"/>
</dbReference>
<feature type="domain" description="HNH nuclease" evidence="1">
    <location>
        <begin position="74"/>
        <end position="127"/>
    </location>
</feature>
<dbReference type="GO" id="GO:0004519">
    <property type="term" value="F:endonuclease activity"/>
    <property type="evidence" value="ECO:0007669"/>
    <property type="project" value="UniProtKB-KW"/>
</dbReference>
<gene>
    <name evidence="2" type="primary">237</name>
    <name evidence="2" type="ORF">SEA_GILSON_237</name>
</gene>
<dbReference type="GeneID" id="55612927"/>
<dbReference type="Pfam" id="PF13392">
    <property type="entry name" value="HNH_3"/>
    <property type="match status" value="1"/>
</dbReference>
<dbReference type="Gene3D" id="3.90.75.20">
    <property type="match status" value="1"/>
</dbReference>
<organism evidence="2 3">
    <name type="scientific">Streptomyces phage Gilson</name>
    <dbReference type="NCBI Taxonomy" id="2488789"/>
    <lineage>
        <taxon>Viruses</taxon>
        <taxon>Duplodnaviria</taxon>
        <taxon>Heunggongvirae</taxon>
        <taxon>Uroviricota</taxon>
        <taxon>Caudoviricetes</taxon>
        <taxon>Stanwilliamsviridae</taxon>
        <taxon>Loccivirinae</taxon>
        <taxon>Gilsonvirus</taxon>
        <taxon>Gilsonvirus gilson</taxon>
    </lineage>
</organism>
<dbReference type="KEGG" id="vg:55612927"/>
<dbReference type="InterPro" id="IPR044925">
    <property type="entry name" value="His-Me_finger_sf"/>
</dbReference>